<keyword evidence="3" id="KW-0325">Glycoprotein</keyword>
<feature type="domain" description="Ig-like" evidence="6">
    <location>
        <begin position="24"/>
        <end position="102"/>
    </location>
</feature>
<dbReference type="InterPro" id="IPR003599">
    <property type="entry name" value="Ig_sub"/>
</dbReference>
<evidence type="ECO:0000313" key="8">
    <source>
        <dbReference type="Proteomes" id="UP000828390"/>
    </source>
</evidence>
<dbReference type="Proteomes" id="UP000828390">
    <property type="component" value="Unassembled WGS sequence"/>
</dbReference>
<dbReference type="SUPFAM" id="SSF48726">
    <property type="entry name" value="Immunoglobulin"/>
    <property type="match status" value="3"/>
</dbReference>
<evidence type="ECO:0000313" key="7">
    <source>
        <dbReference type="EMBL" id="KAH3812747.1"/>
    </source>
</evidence>
<dbReference type="SMART" id="SM00409">
    <property type="entry name" value="IG"/>
    <property type="match status" value="3"/>
</dbReference>
<dbReference type="PANTHER" id="PTHR44337:SF20">
    <property type="entry name" value="CARCINOEMBRYONIC ANTIGEN-RELATED CELL ADHESION MOLECULE 5-RELATED"/>
    <property type="match status" value="1"/>
</dbReference>
<dbReference type="PANTHER" id="PTHR44337">
    <property type="entry name" value="CARCINOEMBRYONIC ANTIGEN-RELATED CELL ADHESION MOLECULE 8"/>
    <property type="match status" value="1"/>
</dbReference>
<comment type="caution">
    <text evidence="7">The sequence shown here is derived from an EMBL/GenBank/DDBJ whole genome shotgun (WGS) entry which is preliminary data.</text>
</comment>
<dbReference type="InterPro" id="IPR003598">
    <property type="entry name" value="Ig_sub2"/>
</dbReference>
<reference evidence="7" key="2">
    <citation type="submission" date="2020-11" db="EMBL/GenBank/DDBJ databases">
        <authorList>
            <person name="McCartney M.A."/>
            <person name="Auch B."/>
            <person name="Kono T."/>
            <person name="Mallez S."/>
            <person name="Becker A."/>
            <person name="Gohl D.M."/>
            <person name="Silverstein K.A.T."/>
            <person name="Koren S."/>
            <person name="Bechman K.B."/>
            <person name="Herman A."/>
            <person name="Abrahante J.E."/>
            <person name="Garbe J."/>
        </authorList>
    </citation>
    <scope>NUCLEOTIDE SEQUENCE</scope>
    <source>
        <strain evidence="7">Duluth1</strain>
        <tissue evidence="7">Whole animal</tissue>
    </source>
</reference>
<keyword evidence="2" id="KW-1015">Disulfide bond</keyword>
<dbReference type="InterPro" id="IPR007110">
    <property type="entry name" value="Ig-like_dom"/>
</dbReference>
<feature type="domain" description="Ig-like" evidence="6">
    <location>
        <begin position="204"/>
        <end position="282"/>
    </location>
</feature>
<dbReference type="InterPro" id="IPR052598">
    <property type="entry name" value="IgSF_CEA-related"/>
</dbReference>
<sequence>MTLYHVLITGLWISCCYSQTISGPLSVSLNPPNLDHVIWERSTFTVQCTAICSPNPCTFSWTKDGVEVSNTSHLFFGSMNKEKAGKYVCTARNTVSGATNISGTLMIEVYYGPDNRQITLNPSNLLYTILEGQTLANITCSADCNPVCSFIWRKSGIMVSNTGVLPLGSVTRNHAGSYECTANNEHIGRSASSWPVVIKIIYGPDSATLSLSALFYSTTEGNTISDITCSATCLPDKCSFSWTKSGTEVSNSSVLSLGYAQRNMAGNYVCTAKNPGSLYNISTGTFVLEIAYGPENITLSPVIKSYTLNEGQILNNITCSAKCVPECTFSWKRSYTVMMNNTVSWLGKER</sequence>
<evidence type="ECO:0000256" key="2">
    <source>
        <dbReference type="ARBA" id="ARBA00023157"/>
    </source>
</evidence>
<evidence type="ECO:0000256" key="5">
    <source>
        <dbReference type="SAM" id="SignalP"/>
    </source>
</evidence>
<evidence type="ECO:0000259" key="6">
    <source>
        <dbReference type="PROSITE" id="PS50835"/>
    </source>
</evidence>
<evidence type="ECO:0000256" key="3">
    <source>
        <dbReference type="ARBA" id="ARBA00023180"/>
    </source>
</evidence>
<keyword evidence="8" id="KW-1185">Reference proteome</keyword>
<dbReference type="InterPro" id="IPR013783">
    <property type="entry name" value="Ig-like_fold"/>
</dbReference>
<reference evidence="7" key="1">
    <citation type="journal article" date="2019" name="bioRxiv">
        <title>The Genome of the Zebra Mussel, Dreissena polymorpha: A Resource for Invasive Species Research.</title>
        <authorList>
            <person name="McCartney M.A."/>
            <person name="Auch B."/>
            <person name="Kono T."/>
            <person name="Mallez S."/>
            <person name="Zhang Y."/>
            <person name="Obille A."/>
            <person name="Becker A."/>
            <person name="Abrahante J.E."/>
            <person name="Garbe J."/>
            <person name="Badalamenti J.P."/>
            <person name="Herman A."/>
            <person name="Mangelson H."/>
            <person name="Liachko I."/>
            <person name="Sullivan S."/>
            <person name="Sone E.D."/>
            <person name="Koren S."/>
            <person name="Silverstein K.A.T."/>
            <person name="Beckman K.B."/>
            <person name="Gohl D.M."/>
        </authorList>
    </citation>
    <scope>NUCLEOTIDE SEQUENCE</scope>
    <source>
        <strain evidence="7">Duluth1</strain>
        <tissue evidence="7">Whole animal</tissue>
    </source>
</reference>
<accession>A0A9D4GEY0</accession>
<evidence type="ECO:0000256" key="4">
    <source>
        <dbReference type="ARBA" id="ARBA00023319"/>
    </source>
</evidence>
<keyword evidence="4" id="KW-0393">Immunoglobulin domain</keyword>
<feature type="domain" description="Ig-like" evidence="6">
    <location>
        <begin position="122"/>
        <end position="192"/>
    </location>
</feature>
<dbReference type="Pfam" id="PF13927">
    <property type="entry name" value="Ig_3"/>
    <property type="match status" value="3"/>
</dbReference>
<dbReference type="EMBL" id="JAIWYP010000006">
    <property type="protein sequence ID" value="KAH3812747.1"/>
    <property type="molecule type" value="Genomic_DNA"/>
</dbReference>
<dbReference type="PROSITE" id="PS50835">
    <property type="entry name" value="IG_LIKE"/>
    <property type="match status" value="4"/>
</dbReference>
<dbReference type="Gene3D" id="2.60.40.10">
    <property type="entry name" value="Immunoglobulins"/>
    <property type="match status" value="3"/>
</dbReference>
<organism evidence="7 8">
    <name type="scientific">Dreissena polymorpha</name>
    <name type="common">Zebra mussel</name>
    <name type="synonym">Mytilus polymorpha</name>
    <dbReference type="NCBI Taxonomy" id="45954"/>
    <lineage>
        <taxon>Eukaryota</taxon>
        <taxon>Metazoa</taxon>
        <taxon>Spiralia</taxon>
        <taxon>Lophotrochozoa</taxon>
        <taxon>Mollusca</taxon>
        <taxon>Bivalvia</taxon>
        <taxon>Autobranchia</taxon>
        <taxon>Heteroconchia</taxon>
        <taxon>Euheterodonta</taxon>
        <taxon>Imparidentia</taxon>
        <taxon>Neoheterodontei</taxon>
        <taxon>Myida</taxon>
        <taxon>Dreissenoidea</taxon>
        <taxon>Dreissenidae</taxon>
        <taxon>Dreissena</taxon>
    </lineage>
</organism>
<feature type="chain" id="PRO_5038471786" description="Ig-like domain-containing protein" evidence="5">
    <location>
        <begin position="19"/>
        <end position="350"/>
    </location>
</feature>
<dbReference type="AlphaFoldDB" id="A0A9D4GEY0"/>
<name>A0A9D4GEY0_DREPO</name>
<evidence type="ECO:0000256" key="1">
    <source>
        <dbReference type="ARBA" id="ARBA00022729"/>
    </source>
</evidence>
<feature type="domain" description="Ig-like" evidence="6">
    <location>
        <begin position="294"/>
        <end position="350"/>
    </location>
</feature>
<keyword evidence="1 5" id="KW-0732">Signal</keyword>
<dbReference type="SMART" id="SM00408">
    <property type="entry name" value="IGc2"/>
    <property type="match status" value="3"/>
</dbReference>
<proteinExistence type="predicted"/>
<gene>
    <name evidence="7" type="ORF">DPMN_141186</name>
</gene>
<protein>
    <recommendedName>
        <fullName evidence="6">Ig-like domain-containing protein</fullName>
    </recommendedName>
</protein>
<feature type="signal peptide" evidence="5">
    <location>
        <begin position="1"/>
        <end position="18"/>
    </location>
</feature>
<dbReference type="InterPro" id="IPR036179">
    <property type="entry name" value="Ig-like_dom_sf"/>
</dbReference>